<dbReference type="AlphaFoldDB" id="A0A934M6R4"/>
<dbReference type="PANTHER" id="PTHR11431">
    <property type="entry name" value="FERRITIN"/>
    <property type="match status" value="1"/>
</dbReference>
<dbReference type="GO" id="GO:0006879">
    <property type="term" value="P:intracellular iron ion homeostasis"/>
    <property type="evidence" value="ECO:0007669"/>
    <property type="project" value="UniProtKB-KW"/>
</dbReference>
<dbReference type="GO" id="GO:0006826">
    <property type="term" value="P:iron ion transport"/>
    <property type="evidence" value="ECO:0007669"/>
    <property type="project" value="InterPro"/>
</dbReference>
<keyword evidence="1 6" id="KW-0409">Iron storage</keyword>
<dbReference type="GO" id="GO:0008198">
    <property type="term" value="F:ferrous iron binding"/>
    <property type="evidence" value="ECO:0007669"/>
    <property type="project" value="TreeGrafter"/>
</dbReference>
<evidence type="ECO:0000256" key="6">
    <source>
        <dbReference type="RuleBase" id="RU361145"/>
    </source>
</evidence>
<feature type="binding site" evidence="5">
    <location>
        <position position="95"/>
    </location>
    <ligand>
        <name>Fe cation</name>
        <dbReference type="ChEBI" id="CHEBI:24875"/>
        <label>1</label>
    </ligand>
</feature>
<dbReference type="GO" id="GO:0005829">
    <property type="term" value="C:cytosol"/>
    <property type="evidence" value="ECO:0007669"/>
    <property type="project" value="TreeGrafter"/>
</dbReference>
<dbReference type="InterPro" id="IPR009078">
    <property type="entry name" value="Ferritin-like_SF"/>
</dbReference>
<evidence type="ECO:0000256" key="3">
    <source>
        <dbReference type="ARBA" id="ARBA00023002"/>
    </source>
</evidence>
<evidence type="ECO:0000256" key="5">
    <source>
        <dbReference type="PIRSR" id="PIRSR601519-1"/>
    </source>
</evidence>
<proteinExistence type="predicted"/>
<dbReference type="PANTHER" id="PTHR11431:SF127">
    <property type="entry name" value="BACTERIAL NON-HEME FERRITIN"/>
    <property type="match status" value="1"/>
</dbReference>
<accession>A0A934M6R4</accession>
<feature type="binding site" evidence="5">
    <location>
        <position position="18"/>
    </location>
    <ligand>
        <name>Fe cation</name>
        <dbReference type="ChEBI" id="CHEBI:24875"/>
        <label>1</label>
    </ligand>
</feature>
<evidence type="ECO:0000256" key="2">
    <source>
        <dbReference type="ARBA" id="ARBA00022723"/>
    </source>
</evidence>
<protein>
    <recommendedName>
        <fullName evidence="6">Ferritin</fullName>
    </recommendedName>
</protein>
<feature type="binding site" evidence="5">
    <location>
        <position position="128"/>
    </location>
    <ligand>
        <name>Fe cation</name>
        <dbReference type="ChEBI" id="CHEBI:24875"/>
        <label>1</label>
    </ligand>
</feature>
<dbReference type="InterPro" id="IPR001519">
    <property type="entry name" value="Ferritin"/>
</dbReference>
<comment type="caution">
    <text evidence="8">The sequence shown here is derived from an EMBL/GenBank/DDBJ whole genome shotgun (WGS) entry which is preliminary data.</text>
</comment>
<dbReference type="Proteomes" id="UP000645966">
    <property type="component" value="Unassembled WGS sequence"/>
</dbReference>
<feature type="domain" description="Ferritin-like diiron" evidence="7">
    <location>
        <begin position="1"/>
        <end position="146"/>
    </location>
</feature>
<keyword evidence="4 5" id="KW-0408">Iron</keyword>
<name>A0A934M6R4_9CORY</name>
<dbReference type="EMBL" id="JAEIOS010000010">
    <property type="protein sequence ID" value="MBI8988762.1"/>
    <property type="molecule type" value="Genomic_DNA"/>
</dbReference>
<evidence type="ECO:0000259" key="7">
    <source>
        <dbReference type="PROSITE" id="PS50905"/>
    </source>
</evidence>
<evidence type="ECO:0000256" key="4">
    <source>
        <dbReference type="ARBA" id="ARBA00023004"/>
    </source>
</evidence>
<evidence type="ECO:0000313" key="9">
    <source>
        <dbReference type="Proteomes" id="UP000645966"/>
    </source>
</evidence>
<dbReference type="GO" id="GO:0008199">
    <property type="term" value="F:ferric iron binding"/>
    <property type="evidence" value="ECO:0007669"/>
    <property type="project" value="InterPro"/>
</dbReference>
<dbReference type="InterPro" id="IPR012347">
    <property type="entry name" value="Ferritin-like"/>
</dbReference>
<keyword evidence="9" id="KW-1185">Reference proteome</keyword>
<dbReference type="SUPFAM" id="SSF47240">
    <property type="entry name" value="Ferritin-like"/>
    <property type="match status" value="1"/>
</dbReference>
<dbReference type="PROSITE" id="PS50905">
    <property type="entry name" value="FERRITIN_LIKE"/>
    <property type="match status" value="1"/>
</dbReference>
<dbReference type="InterPro" id="IPR008331">
    <property type="entry name" value="Ferritin_DPS_dom"/>
</dbReference>
<dbReference type="Pfam" id="PF00210">
    <property type="entry name" value="Ferritin"/>
    <property type="match status" value="1"/>
</dbReference>
<organism evidence="8 9">
    <name type="scientific">Corynebacterium meridianum</name>
    <dbReference type="NCBI Taxonomy" id="2765363"/>
    <lineage>
        <taxon>Bacteria</taxon>
        <taxon>Bacillati</taxon>
        <taxon>Actinomycetota</taxon>
        <taxon>Actinomycetes</taxon>
        <taxon>Mycobacteriales</taxon>
        <taxon>Corynebacteriaceae</taxon>
        <taxon>Corynebacterium</taxon>
    </lineage>
</organism>
<keyword evidence="3" id="KW-0560">Oxidoreductase</keyword>
<dbReference type="Gene3D" id="1.20.1260.10">
    <property type="match status" value="1"/>
</dbReference>
<reference evidence="8" key="1">
    <citation type="submission" date="2020-12" db="EMBL/GenBank/DDBJ databases">
        <title>Genome public.</title>
        <authorList>
            <person name="Sun Q."/>
        </authorList>
    </citation>
    <scope>NUCLEOTIDE SEQUENCE</scope>
    <source>
        <strain evidence="8">CCM 8863</strain>
    </source>
</reference>
<dbReference type="CDD" id="cd01055">
    <property type="entry name" value="Nonheme_Ferritin"/>
    <property type="match status" value="1"/>
</dbReference>
<sequence length="167" mass="18501">MKINTKLETEMNKQVTAELEAAMTYLQLSYLLDSLGLTGMRDWMKAQSEEEMGHAQRFADHMLDRDCIPSVGVISAPDLKIDSAADAFEAALKHEQKVSGMIRDLTRLAAEEGDLDSRPLLDSFLAEQVEEEATCKEILDRLRLAGNDGSGVLRIDAELGQRTSDTL</sequence>
<dbReference type="InterPro" id="IPR009040">
    <property type="entry name" value="Ferritin-like_diiron"/>
</dbReference>
<evidence type="ECO:0000313" key="8">
    <source>
        <dbReference type="EMBL" id="MBI8988762.1"/>
    </source>
</evidence>
<feature type="binding site" evidence="5">
    <location>
        <position position="54"/>
    </location>
    <ligand>
        <name>Fe cation</name>
        <dbReference type="ChEBI" id="CHEBI:24875"/>
        <label>1</label>
    </ligand>
</feature>
<keyword evidence="2 5" id="KW-0479">Metal-binding</keyword>
<feature type="binding site" evidence="5">
    <location>
        <position position="51"/>
    </location>
    <ligand>
        <name>Fe cation</name>
        <dbReference type="ChEBI" id="CHEBI:24875"/>
        <label>1</label>
    </ligand>
</feature>
<dbReference type="RefSeq" id="WP_198737800.1">
    <property type="nucleotide sequence ID" value="NZ_JAEIOS010000010.1"/>
</dbReference>
<dbReference type="GO" id="GO:0004322">
    <property type="term" value="F:ferroxidase activity"/>
    <property type="evidence" value="ECO:0007669"/>
    <property type="project" value="TreeGrafter"/>
</dbReference>
<evidence type="ECO:0000256" key="1">
    <source>
        <dbReference type="ARBA" id="ARBA00022434"/>
    </source>
</evidence>
<gene>
    <name evidence="8" type="ORF">JDV75_03165</name>
</gene>
<dbReference type="InterPro" id="IPR041719">
    <property type="entry name" value="Ferritin_prok"/>
</dbReference>